<dbReference type="PRINTS" id="PR00237">
    <property type="entry name" value="GPCRRHODOPSN"/>
</dbReference>
<comment type="caution">
    <text evidence="9">The sequence shown here is derived from an EMBL/GenBank/DDBJ whole genome shotgun (WGS) entry which is preliminary data.</text>
</comment>
<keyword evidence="5 7" id="KW-0472">Membrane</keyword>
<dbReference type="EMBL" id="JARQWQ010000003">
    <property type="protein sequence ID" value="KAK2572866.1"/>
    <property type="molecule type" value="Genomic_DNA"/>
</dbReference>
<keyword evidence="4 7" id="KW-1133">Transmembrane helix</keyword>
<dbReference type="AlphaFoldDB" id="A0AAD9VFT4"/>
<evidence type="ECO:0000256" key="6">
    <source>
        <dbReference type="RuleBase" id="RU000688"/>
    </source>
</evidence>
<feature type="transmembrane region" description="Helical" evidence="7">
    <location>
        <begin position="77"/>
        <end position="97"/>
    </location>
</feature>
<evidence type="ECO:0000256" key="1">
    <source>
        <dbReference type="ARBA" id="ARBA00004651"/>
    </source>
</evidence>
<dbReference type="PROSITE" id="PS50262">
    <property type="entry name" value="G_PROTEIN_RECEP_F1_2"/>
    <property type="match status" value="1"/>
</dbReference>
<dbReference type="SUPFAM" id="SSF81321">
    <property type="entry name" value="Family A G protein-coupled receptor-like"/>
    <property type="match status" value="1"/>
</dbReference>
<keyword evidence="10" id="KW-1185">Reference proteome</keyword>
<dbReference type="PROSITE" id="PS00237">
    <property type="entry name" value="G_PROTEIN_RECEP_F1_1"/>
    <property type="match status" value="1"/>
</dbReference>
<protein>
    <submittedName>
        <fullName evidence="9">Trace amine-associated receptor 8b</fullName>
    </submittedName>
</protein>
<proteinExistence type="inferred from homology"/>
<dbReference type="InterPro" id="IPR000276">
    <property type="entry name" value="GPCR_Rhodpsn"/>
</dbReference>
<keyword evidence="6 9" id="KW-0675">Receptor</keyword>
<feature type="transmembrane region" description="Helical" evidence="7">
    <location>
        <begin position="117"/>
        <end position="139"/>
    </location>
</feature>
<dbReference type="GO" id="GO:0004930">
    <property type="term" value="F:G protein-coupled receptor activity"/>
    <property type="evidence" value="ECO:0007669"/>
    <property type="project" value="UniProtKB-KW"/>
</dbReference>
<reference evidence="9" key="2">
    <citation type="journal article" date="2023" name="Science">
        <title>Genomic signatures of disease resistance in endangered staghorn corals.</title>
        <authorList>
            <person name="Vollmer S.V."/>
            <person name="Selwyn J.D."/>
            <person name="Despard B.A."/>
            <person name="Roesel C.L."/>
        </authorList>
    </citation>
    <scope>NUCLEOTIDE SEQUENCE</scope>
    <source>
        <strain evidence="9">K2</strain>
    </source>
</reference>
<dbReference type="CDD" id="cd00637">
    <property type="entry name" value="7tm_classA_rhodopsin-like"/>
    <property type="match status" value="1"/>
</dbReference>
<feature type="transmembrane region" description="Helical" evidence="7">
    <location>
        <begin position="187"/>
        <end position="205"/>
    </location>
</feature>
<accession>A0AAD9VFT4</accession>
<keyword evidence="6" id="KW-0807">Transducer</keyword>
<reference evidence="9" key="1">
    <citation type="journal article" date="2023" name="G3 (Bethesda)">
        <title>Whole genome assembly and annotation of the endangered Caribbean coral Acropora cervicornis.</title>
        <authorList>
            <person name="Selwyn J.D."/>
            <person name="Vollmer S.V."/>
        </authorList>
    </citation>
    <scope>NUCLEOTIDE SEQUENCE</scope>
    <source>
        <strain evidence="9">K2</strain>
    </source>
</reference>
<evidence type="ECO:0000313" key="10">
    <source>
        <dbReference type="Proteomes" id="UP001249851"/>
    </source>
</evidence>
<gene>
    <name evidence="9" type="ORF">P5673_001867</name>
</gene>
<dbReference type="PANTHER" id="PTHR22750">
    <property type="entry name" value="G-PROTEIN COUPLED RECEPTOR"/>
    <property type="match status" value="1"/>
</dbReference>
<feature type="transmembrane region" description="Helical" evidence="7">
    <location>
        <begin position="248"/>
        <end position="273"/>
    </location>
</feature>
<sequence>MRPPPIGNSSNFNQGTNELIGCYHYRYIEFNLGNISPGLYIFDLVVNTVSALATVIFNLLILLTIRRTVSLHSPSNALLFGLALSDLGVGVIVQPLYFAHMLGKLIRDKESFCHAGIAIEVCANALCIISLLTVTAVSVDRYLALKLHLRYNELITIRRVTFVNGIIWIVGAAIGSMWLYGPDLVKFSVSATITICLLAAAYCYARIYRVVSRHYRNDMALRSAVNEADRVEHSINMLKFKSHAISTFWVYCLFIVCYFPYFCVVIVISFSGLSVTKRFFYEITALIVFINSFLNPVVYCWRLQDIRHGVLNTAKLFLRPFLPTNESTAEQS</sequence>
<evidence type="ECO:0000259" key="8">
    <source>
        <dbReference type="PROSITE" id="PS50262"/>
    </source>
</evidence>
<keyword evidence="3 6" id="KW-0812">Transmembrane</keyword>
<evidence type="ECO:0000256" key="4">
    <source>
        <dbReference type="ARBA" id="ARBA00022989"/>
    </source>
</evidence>
<dbReference type="InterPro" id="IPR017452">
    <property type="entry name" value="GPCR_Rhodpsn_7TM"/>
</dbReference>
<keyword evidence="2" id="KW-1003">Cell membrane</keyword>
<feature type="transmembrane region" description="Helical" evidence="7">
    <location>
        <begin position="39"/>
        <end position="65"/>
    </location>
</feature>
<dbReference type="Pfam" id="PF00001">
    <property type="entry name" value="7tm_1"/>
    <property type="match status" value="1"/>
</dbReference>
<comment type="similarity">
    <text evidence="6">Belongs to the G-protein coupled receptor 1 family.</text>
</comment>
<evidence type="ECO:0000256" key="5">
    <source>
        <dbReference type="ARBA" id="ARBA00023136"/>
    </source>
</evidence>
<feature type="domain" description="G-protein coupled receptors family 1 profile" evidence="8">
    <location>
        <begin position="57"/>
        <end position="299"/>
    </location>
</feature>
<keyword evidence="6" id="KW-0297">G-protein coupled receptor</keyword>
<evidence type="ECO:0000256" key="3">
    <source>
        <dbReference type="ARBA" id="ARBA00022692"/>
    </source>
</evidence>
<evidence type="ECO:0000256" key="7">
    <source>
        <dbReference type="SAM" id="Phobius"/>
    </source>
</evidence>
<evidence type="ECO:0000313" key="9">
    <source>
        <dbReference type="EMBL" id="KAK2572866.1"/>
    </source>
</evidence>
<evidence type="ECO:0000256" key="2">
    <source>
        <dbReference type="ARBA" id="ARBA00022475"/>
    </source>
</evidence>
<feature type="transmembrane region" description="Helical" evidence="7">
    <location>
        <begin position="160"/>
        <end position="181"/>
    </location>
</feature>
<organism evidence="9 10">
    <name type="scientific">Acropora cervicornis</name>
    <name type="common">Staghorn coral</name>
    <dbReference type="NCBI Taxonomy" id="6130"/>
    <lineage>
        <taxon>Eukaryota</taxon>
        <taxon>Metazoa</taxon>
        <taxon>Cnidaria</taxon>
        <taxon>Anthozoa</taxon>
        <taxon>Hexacorallia</taxon>
        <taxon>Scleractinia</taxon>
        <taxon>Astrocoeniina</taxon>
        <taxon>Acroporidae</taxon>
        <taxon>Acropora</taxon>
    </lineage>
</organism>
<feature type="transmembrane region" description="Helical" evidence="7">
    <location>
        <begin position="279"/>
        <end position="301"/>
    </location>
</feature>
<comment type="subcellular location">
    <subcellularLocation>
        <location evidence="1">Cell membrane</location>
        <topology evidence="1">Multi-pass membrane protein</topology>
    </subcellularLocation>
</comment>
<dbReference type="GO" id="GO:0005886">
    <property type="term" value="C:plasma membrane"/>
    <property type="evidence" value="ECO:0007669"/>
    <property type="project" value="UniProtKB-SubCell"/>
</dbReference>
<name>A0AAD9VFT4_ACRCE</name>
<dbReference type="Gene3D" id="1.20.1070.10">
    <property type="entry name" value="Rhodopsin 7-helix transmembrane proteins"/>
    <property type="match status" value="1"/>
</dbReference>
<dbReference type="Proteomes" id="UP001249851">
    <property type="component" value="Unassembled WGS sequence"/>
</dbReference>